<keyword evidence="3" id="KW-0539">Nucleus</keyword>
<dbReference type="Gene3D" id="1.10.150.910">
    <property type="match status" value="1"/>
</dbReference>
<evidence type="ECO:0000256" key="1">
    <source>
        <dbReference type="ARBA" id="ARBA00004123"/>
    </source>
</evidence>
<dbReference type="Gene3D" id="2.130.10.10">
    <property type="entry name" value="YVTN repeat-like/Quinoprotein amine dehydrogenase"/>
    <property type="match status" value="3"/>
</dbReference>
<dbReference type="InterPro" id="IPR050358">
    <property type="entry name" value="RSE1/DDB1/CFT1"/>
</dbReference>
<dbReference type="FunFam" id="2.130.10.10:FF:000629">
    <property type="entry name" value="UV-damaged DNA binding protein"/>
    <property type="match status" value="1"/>
</dbReference>
<dbReference type="GO" id="GO:0003676">
    <property type="term" value="F:nucleic acid binding"/>
    <property type="evidence" value="ECO:0007669"/>
    <property type="project" value="InterPro"/>
</dbReference>
<protein>
    <recommendedName>
        <fullName evidence="9">DNA damage-binding protein 1</fullName>
    </recommendedName>
</protein>
<dbReference type="PANTHER" id="PTHR10644">
    <property type="entry name" value="DNA REPAIR/RNA PROCESSING CPSF FAMILY"/>
    <property type="match status" value="1"/>
</dbReference>
<accession>A0AAF0DJ47</accession>
<sequence>MAYVIPLHHASSVKNAIKLQFMRPGEDCLVVAKSNRLELYTSTRDGLVLQHVKAVYGKISLLQRIPPPQSSKTDLLFVGTDRYTYFTLSWDPSTSQLRTEQKYVDMSDPSMRDSQSGDRSWVEPCGRFLTLEIYEGVITVIPIAEEPLARLPLSDVHASGLPEEQGHLGEPHQARIEELSVRSTAFLHQDPARPPRMAILYENTQGRVKLKLRDLLYTRGILGGEASVAEFKNVHDLYDDLELGADHLVPVPLPLGGVLILGEKFIKYVDVIRNETITRPLETNTVFVAWEQLDNQRWLLADDYGRLFFLMLILNSAGTVQSWKVELLGETSRASVLVHLGGGVVFLGSHQGDSHVIKIMEASFEIIQTLSNIAPILDFNVMDLADCGESLTHEFSSGQARIVTGSGAFRDGSIRSVRSGVGMEELGVLGSMEHITELWGLSALCPEEFFDTLLLSFVDESRVFHFSPEGEVEEKEEFLGLLLDETTVYAVNLSGRRVLQVTESAARITEAESGMALWEWRSPPSQKITAATANKQHLALMVGGQKLVVFNIAGDIKLSGTKVFDADKQVSGVALTASPIQLCVLCFPQSAEVVIMSLTDLSVLHTETLGEAGDAVPRSVLVANMVPNKPPTLFVSMADGSVFSFALSAEDYSLSHMNKLVLGSEAPVFKLLPRENGLSNIFATCDHPSLIYCSEDRIVYSAVNSEKTTRICHFNAQAYPRAVAVATPDELKIALVDTERTTQVKTLMINETVRRIAYSPSERAFGIGTIQRKLVENIEEVKSHLILADEIMYRQLSVFDLNPNELIECVIRAEHPTFNGELNNGRTKDIFIVGTSILDAPETEEGRTKGRILVFDVDANRELRKIADFPVRGACRALGTIGNNKIVAALMKTVVVLDMRKGSINNIEMEREASYRTSTAPVDLCVTGNIITVADLMKSISLVEYSPGEAGQPGALKEVARHFQTLWATAAAPVAENEFLVADAEGNLAVLDRNLTGVTEDDKHRMQVTSELRLGEMVNRIHPVSLQTSPASPVVPKAFLATVEGSIYLFGLISQSAKDLLMRLQSALASFVVSPGEIPFNKYRAFKNAVRQADEPFRFVDGELIELFLTCPVDVQEAVLGRIGGVERGVSLAQVKDMIEGLKRMH</sequence>
<reference evidence="7" key="1">
    <citation type="submission" date="2023-03" db="EMBL/GenBank/DDBJ databases">
        <title>Emydomyces testavorans Genome Sequence.</title>
        <authorList>
            <person name="Hoyer L."/>
        </authorList>
    </citation>
    <scope>NUCLEOTIDE SEQUENCE</scope>
    <source>
        <strain evidence="7">16-2883</strain>
    </source>
</reference>
<dbReference type="Proteomes" id="UP001219355">
    <property type="component" value="Chromosome 2"/>
</dbReference>
<dbReference type="FunFam" id="2.130.10.10:FF:000592">
    <property type="entry name" value="UV-damaged DNA binding protein"/>
    <property type="match status" value="1"/>
</dbReference>
<proteinExistence type="predicted"/>
<dbReference type="InterPro" id="IPR058543">
    <property type="entry name" value="Beta-prop_RSE1/DDB1/CPSF1_2nd"/>
</dbReference>
<feature type="domain" description="RSE1/DDB1/CPSF1 C-terminal" evidence="4">
    <location>
        <begin position="782"/>
        <end position="1109"/>
    </location>
</feature>
<dbReference type="GO" id="GO:0006397">
    <property type="term" value="P:mRNA processing"/>
    <property type="evidence" value="ECO:0007669"/>
    <property type="project" value="UniProtKB-KW"/>
</dbReference>
<evidence type="ECO:0000259" key="6">
    <source>
        <dbReference type="Pfam" id="PF23726"/>
    </source>
</evidence>
<name>A0AAF0DJ47_9EURO</name>
<dbReference type="AlphaFoldDB" id="A0AAF0DJ47"/>
<dbReference type="InterPro" id="IPR015943">
    <property type="entry name" value="WD40/YVTN_repeat-like_dom_sf"/>
</dbReference>
<evidence type="ECO:0000259" key="4">
    <source>
        <dbReference type="Pfam" id="PF03178"/>
    </source>
</evidence>
<comment type="subcellular location">
    <subcellularLocation>
        <location evidence="1">Nucleus</location>
    </subcellularLocation>
</comment>
<dbReference type="SUPFAM" id="SSF69322">
    <property type="entry name" value="Tricorn protease domain 2"/>
    <property type="match status" value="1"/>
</dbReference>
<evidence type="ECO:0000313" key="8">
    <source>
        <dbReference type="Proteomes" id="UP001219355"/>
    </source>
</evidence>
<organism evidence="7 8">
    <name type="scientific">Emydomyces testavorans</name>
    <dbReference type="NCBI Taxonomy" id="2070801"/>
    <lineage>
        <taxon>Eukaryota</taxon>
        <taxon>Fungi</taxon>
        <taxon>Dikarya</taxon>
        <taxon>Ascomycota</taxon>
        <taxon>Pezizomycotina</taxon>
        <taxon>Eurotiomycetes</taxon>
        <taxon>Eurotiomycetidae</taxon>
        <taxon>Onygenales</taxon>
        <taxon>Nannizziopsiaceae</taxon>
        <taxon>Emydomyces</taxon>
    </lineage>
</organism>
<gene>
    <name evidence="7" type="ORF">PRK78_004622</name>
</gene>
<dbReference type="Pfam" id="PF23726">
    <property type="entry name" value="Beta-prop_RSE1_2nd"/>
    <property type="match status" value="1"/>
</dbReference>
<dbReference type="GO" id="GO:0005634">
    <property type="term" value="C:nucleus"/>
    <property type="evidence" value="ECO:0007669"/>
    <property type="project" value="UniProtKB-SubCell"/>
</dbReference>
<evidence type="ECO:0000256" key="3">
    <source>
        <dbReference type="ARBA" id="ARBA00023242"/>
    </source>
</evidence>
<dbReference type="InterPro" id="IPR018846">
    <property type="entry name" value="Beta-prop_RSE1/DDB1/CPSF1_1st"/>
</dbReference>
<keyword evidence="8" id="KW-1185">Reference proteome</keyword>
<evidence type="ECO:0000259" key="5">
    <source>
        <dbReference type="Pfam" id="PF10433"/>
    </source>
</evidence>
<evidence type="ECO:0000256" key="2">
    <source>
        <dbReference type="ARBA" id="ARBA00022664"/>
    </source>
</evidence>
<evidence type="ECO:0008006" key="9">
    <source>
        <dbReference type="Google" id="ProtNLM"/>
    </source>
</evidence>
<dbReference type="Pfam" id="PF03178">
    <property type="entry name" value="CPSF_A"/>
    <property type="match status" value="1"/>
</dbReference>
<feature type="domain" description="RSE1/DDB1/CPSF1 first beta-propeller" evidence="5">
    <location>
        <begin position="12"/>
        <end position="371"/>
    </location>
</feature>
<keyword evidence="2" id="KW-0507">mRNA processing</keyword>
<dbReference type="InterPro" id="IPR004871">
    <property type="entry name" value="RSE1/DDB1/CPSF1_C"/>
</dbReference>
<feature type="domain" description="RSE1/DDB1/CPSF1 second beta-propeller" evidence="6">
    <location>
        <begin position="424"/>
        <end position="734"/>
    </location>
</feature>
<dbReference type="Pfam" id="PF10433">
    <property type="entry name" value="Beta-prop_RSE1_1st"/>
    <property type="match status" value="1"/>
</dbReference>
<dbReference type="EMBL" id="CP120628">
    <property type="protein sequence ID" value="WEW59153.1"/>
    <property type="molecule type" value="Genomic_DNA"/>
</dbReference>
<evidence type="ECO:0000313" key="7">
    <source>
        <dbReference type="EMBL" id="WEW59153.1"/>
    </source>
</evidence>